<keyword evidence="2" id="KW-0547">Nucleotide-binding</keyword>
<dbReference type="PANTHER" id="PTHR37512:SF1">
    <property type="entry name" value="NADR_TTD14 AAA DOMAIN-CONTAINING PROTEIN"/>
    <property type="match status" value="1"/>
</dbReference>
<dbReference type="RefSeq" id="WP_147933077.1">
    <property type="nucleotide sequence ID" value="NZ_VPFD01000001.1"/>
</dbReference>
<gene>
    <name evidence="2" type="ORF">FVD38_00715</name>
</gene>
<dbReference type="GO" id="GO:0005524">
    <property type="term" value="F:ATP binding"/>
    <property type="evidence" value="ECO:0007669"/>
    <property type="project" value="UniProtKB-KW"/>
</dbReference>
<dbReference type="InterPro" id="IPR052735">
    <property type="entry name" value="NAD_biosynth-regulator"/>
</dbReference>
<dbReference type="Pfam" id="PF13521">
    <property type="entry name" value="AAA_28"/>
    <property type="match status" value="1"/>
</dbReference>
<dbReference type="EMBL" id="VPFD01000001">
    <property type="protein sequence ID" value="TXG02288.1"/>
    <property type="molecule type" value="Genomic_DNA"/>
</dbReference>
<evidence type="ECO:0000259" key="1">
    <source>
        <dbReference type="Pfam" id="PF13521"/>
    </source>
</evidence>
<protein>
    <submittedName>
        <fullName evidence="2">ATP-binding protein</fullName>
    </submittedName>
</protein>
<dbReference type="Gene3D" id="3.40.50.300">
    <property type="entry name" value="P-loop containing nucleotide triphosphate hydrolases"/>
    <property type="match status" value="1"/>
</dbReference>
<dbReference type="AlphaFoldDB" id="A0A5C7G8A6"/>
<feature type="domain" description="NadR/Ttd14 AAA" evidence="1">
    <location>
        <begin position="11"/>
        <end position="171"/>
    </location>
</feature>
<comment type="caution">
    <text evidence="2">The sequence shown here is derived from an EMBL/GenBank/DDBJ whole genome shotgun (WGS) entry which is preliminary data.</text>
</comment>
<evidence type="ECO:0000313" key="2">
    <source>
        <dbReference type="EMBL" id="TXG02288.1"/>
    </source>
</evidence>
<organism evidence="2 3">
    <name type="scientific">Massilia arenae</name>
    <dbReference type="NCBI Taxonomy" id="2603288"/>
    <lineage>
        <taxon>Bacteria</taxon>
        <taxon>Pseudomonadati</taxon>
        <taxon>Pseudomonadota</taxon>
        <taxon>Betaproteobacteria</taxon>
        <taxon>Burkholderiales</taxon>
        <taxon>Oxalobacteraceae</taxon>
        <taxon>Telluria group</taxon>
        <taxon>Massilia</taxon>
    </lineage>
</organism>
<proteinExistence type="predicted"/>
<dbReference type="PANTHER" id="PTHR37512">
    <property type="entry name" value="TRIFUNCTIONAL NAD BIOSYNTHESIS/REGULATOR PROTEIN NADR"/>
    <property type="match status" value="1"/>
</dbReference>
<evidence type="ECO:0000313" key="3">
    <source>
        <dbReference type="Proteomes" id="UP000321413"/>
    </source>
</evidence>
<dbReference type="SUPFAM" id="SSF52540">
    <property type="entry name" value="P-loop containing nucleoside triphosphate hydrolases"/>
    <property type="match status" value="1"/>
</dbReference>
<dbReference type="InterPro" id="IPR038727">
    <property type="entry name" value="NadR/Ttd14_AAA_dom"/>
</dbReference>
<keyword evidence="2" id="KW-0067">ATP-binding</keyword>
<dbReference type="InterPro" id="IPR027417">
    <property type="entry name" value="P-loop_NTPase"/>
</dbReference>
<dbReference type="Proteomes" id="UP000321413">
    <property type="component" value="Unassembled WGS sequence"/>
</dbReference>
<keyword evidence="3" id="KW-1185">Reference proteome</keyword>
<name>A0A5C7G8A6_9BURK</name>
<accession>A0A5C7G8A6</accession>
<sequence length="193" mass="21603">MGVQQQQAGMIVFVGAESTGKSTLAQHLAQRLDAGFVPEIGRFIWEEKQGRLTADDYVEISERHRAAEDAVVSQTSSPWVFVDTNALTTLLLGLCFGQVTEPVPPALLRHADDCRTRYLHHFVCADDIPYEEEPGVRENAGWRTHIQRLVLEDLDRRGIDYTVLTGTLEQRAAKVMEVLSSIEQDREITRAAA</sequence>
<reference evidence="2 3" key="1">
    <citation type="submission" date="2019-08" db="EMBL/GenBank/DDBJ databases">
        <title>Massilia golmudensis sp. nov., isolated from sand in the Qinghai-Tibetan Plateau.</title>
        <authorList>
            <person name="Zhang B."/>
        </authorList>
    </citation>
    <scope>NUCLEOTIDE SEQUENCE [LARGE SCALE GENOMIC DNA]</scope>
    <source>
        <strain evidence="2 3">GEM5</strain>
    </source>
</reference>